<sequence>MALAGNLKDFGVPDILQLIMSQEKTGVLTIKSDAKVANVGFQKGQLVEAIYGGATRDRVLRDYFVKPGRISSEELQEILRHQAETGSSFEEILLKFGFVSEEELKEIVVFRIQEVLDILLTWKEGEYRFETDATIYPKGVVQVSVNPQAVMMEGMRRVDEWPRIRRVLSDPKIILAQKAKPILSMEFGSNEKKVLELVDGTMSLAQLQEVSGLGKFRTYQACFNLLEVGVIEKKGLAVTKVARRKRVSGAKIKVFTLSGAGWIFIVAFVIVNVVLGLYVRSMIEDKIKVTTTSSHLRTSATSDLKVLLDQFFLKKGYYPRSLEQLVGESWTTPQAIAGFDYMRTDGGASYVLTPLATERTSIKLPF</sequence>
<protein>
    <submittedName>
        <fullName evidence="3">DUF4388 domain-containing protein</fullName>
    </submittedName>
</protein>
<organism evidence="3 4">
    <name type="scientific">candidate division TA06 bacterium</name>
    <dbReference type="NCBI Taxonomy" id="2250710"/>
    <lineage>
        <taxon>Bacteria</taxon>
        <taxon>Bacteria division TA06</taxon>
    </lineage>
</organism>
<evidence type="ECO:0000313" key="4">
    <source>
        <dbReference type="Proteomes" id="UP000315525"/>
    </source>
</evidence>
<dbReference type="Proteomes" id="UP000315525">
    <property type="component" value="Unassembled WGS sequence"/>
</dbReference>
<feature type="transmembrane region" description="Helical" evidence="1">
    <location>
        <begin position="254"/>
        <end position="279"/>
    </location>
</feature>
<keyword evidence="1" id="KW-1133">Transmembrane helix</keyword>
<keyword evidence="1" id="KW-0472">Membrane</keyword>
<feature type="domain" description="PatA-like N-terminal" evidence="2">
    <location>
        <begin position="4"/>
        <end position="161"/>
    </location>
</feature>
<accession>A0A523UWP7</accession>
<dbReference type="SUPFAM" id="SSF160246">
    <property type="entry name" value="EspE N-terminal domain-like"/>
    <property type="match status" value="1"/>
</dbReference>
<evidence type="ECO:0000313" key="3">
    <source>
        <dbReference type="EMBL" id="TET46947.1"/>
    </source>
</evidence>
<proteinExistence type="predicted"/>
<reference evidence="3 4" key="1">
    <citation type="submission" date="2019-03" db="EMBL/GenBank/DDBJ databases">
        <title>Metabolic potential of uncultured bacteria and archaea associated with petroleum seepage in deep-sea sediments.</title>
        <authorList>
            <person name="Dong X."/>
            <person name="Hubert C."/>
        </authorList>
    </citation>
    <scope>NUCLEOTIDE SEQUENCE [LARGE SCALE GENOMIC DNA]</scope>
    <source>
        <strain evidence="3">E44_bin18</strain>
    </source>
</reference>
<comment type="caution">
    <text evidence="3">The sequence shown here is derived from an EMBL/GenBank/DDBJ whole genome shotgun (WGS) entry which is preliminary data.</text>
</comment>
<dbReference type="EMBL" id="SOJN01000038">
    <property type="protein sequence ID" value="TET46947.1"/>
    <property type="molecule type" value="Genomic_DNA"/>
</dbReference>
<dbReference type="InterPro" id="IPR025497">
    <property type="entry name" value="PatA-like_N"/>
</dbReference>
<evidence type="ECO:0000256" key="1">
    <source>
        <dbReference type="SAM" id="Phobius"/>
    </source>
</evidence>
<dbReference type="AlphaFoldDB" id="A0A523UWP7"/>
<dbReference type="InterPro" id="IPR037257">
    <property type="entry name" value="T2SS_E_N_sf"/>
</dbReference>
<keyword evidence="1" id="KW-0812">Transmembrane</keyword>
<dbReference type="PANTHER" id="PTHR36304">
    <property type="entry name" value="DOMAIN GTPASE-ACTIVATING PROTEIN, PUTATIVE-RELATED-RELATED"/>
    <property type="match status" value="1"/>
</dbReference>
<gene>
    <name evidence="3" type="ORF">E3J62_02995</name>
</gene>
<dbReference type="PANTHER" id="PTHR36304:SF4">
    <property type="entry name" value="DUF4388 DOMAIN-CONTAINING PROTEIN"/>
    <property type="match status" value="1"/>
</dbReference>
<dbReference type="Pfam" id="PF14332">
    <property type="entry name" value="DUF4388"/>
    <property type="match status" value="1"/>
</dbReference>
<evidence type="ECO:0000259" key="2">
    <source>
        <dbReference type="Pfam" id="PF14332"/>
    </source>
</evidence>
<name>A0A523UWP7_UNCT6</name>